<dbReference type="InterPro" id="IPR059000">
    <property type="entry name" value="ATPase_P-type_domA"/>
</dbReference>
<dbReference type="EMBL" id="UOYO01000060">
    <property type="protein sequence ID" value="VAY88493.1"/>
    <property type="molecule type" value="Genomic_DNA"/>
</dbReference>
<dbReference type="InterPro" id="IPR023214">
    <property type="entry name" value="HAD_sf"/>
</dbReference>
<dbReference type="Gene3D" id="3.30.70.100">
    <property type="match status" value="1"/>
</dbReference>
<dbReference type="NCBIfam" id="TIGR01494">
    <property type="entry name" value="ATPase_P-type"/>
    <property type="match status" value="1"/>
</dbReference>
<reference evidence="11" key="1">
    <citation type="submission" date="2018-10" db="EMBL/GenBank/DDBJ databases">
        <authorList>
            <person name="Aoki K."/>
        </authorList>
    </citation>
    <scope>NUCLEOTIDE SEQUENCE</scope>
</reference>
<evidence type="ECO:0000256" key="9">
    <source>
        <dbReference type="SAM" id="Phobius"/>
    </source>
</evidence>
<dbReference type="InterPro" id="IPR036163">
    <property type="entry name" value="HMA_dom_sf"/>
</dbReference>
<dbReference type="PRINTS" id="PR00943">
    <property type="entry name" value="CUATPASE"/>
</dbReference>
<comment type="subcellular location">
    <subcellularLocation>
        <location evidence="1">Endomembrane system</location>
        <topology evidence="1">Multi-pass membrane protein</topology>
    </subcellularLocation>
</comment>
<keyword evidence="4" id="KW-0547">Nucleotide-binding</keyword>
<organism evidence="11">
    <name type="scientific">hydrothermal vent metagenome</name>
    <dbReference type="NCBI Taxonomy" id="652676"/>
    <lineage>
        <taxon>unclassified sequences</taxon>
        <taxon>metagenomes</taxon>
        <taxon>ecological metagenomes</taxon>
    </lineage>
</organism>
<evidence type="ECO:0000256" key="1">
    <source>
        <dbReference type="ARBA" id="ARBA00004127"/>
    </source>
</evidence>
<accession>A0A3B1E629</accession>
<dbReference type="InterPro" id="IPR006121">
    <property type="entry name" value="HMA_dom"/>
</dbReference>
<evidence type="ECO:0000256" key="4">
    <source>
        <dbReference type="ARBA" id="ARBA00022741"/>
    </source>
</evidence>
<evidence type="ECO:0000256" key="3">
    <source>
        <dbReference type="ARBA" id="ARBA00022723"/>
    </source>
</evidence>
<feature type="domain" description="HMA" evidence="10">
    <location>
        <begin position="81"/>
        <end position="147"/>
    </location>
</feature>
<evidence type="ECO:0000256" key="6">
    <source>
        <dbReference type="ARBA" id="ARBA00022967"/>
    </source>
</evidence>
<dbReference type="InterPro" id="IPR023299">
    <property type="entry name" value="ATPase_P-typ_cyto_dom_N"/>
</dbReference>
<evidence type="ECO:0000259" key="10">
    <source>
        <dbReference type="PROSITE" id="PS50846"/>
    </source>
</evidence>
<dbReference type="EC" id="3.6.3.4" evidence="11"/>
<dbReference type="GO" id="GO:0012505">
    <property type="term" value="C:endomembrane system"/>
    <property type="evidence" value="ECO:0007669"/>
    <property type="project" value="UniProtKB-SubCell"/>
</dbReference>
<dbReference type="InterPro" id="IPR023298">
    <property type="entry name" value="ATPase_P-typ_TM_dom_sf"/>
</dbReference>
<dbReference type="NCBIfam" id="TIGR01525">
    <property type="entry name" value="ATPase-IB_hvy"/>
    <property type="match status" value="1"/>
</dbReference>
<dbReference type="SUPFAM" id="SSF56784">
    <property type="entry name" value="HAD-like"/>
    <property type="match status" value="1"/>
</dbReference>
<evidence type="ECO:0000256" key="2">
    <source>
        <dbReference type="ARBA" id="ARBA00022692"/>
    </source>
</evidence>
<dbReference type="CDD" id="cd00371">
    <property type="entry name" value="HMA"/>
    <property type="match status" value="1"/>
</dbReference>
<keyword evidence="5" id="KW-0067">ATP-binding</keyword>
<feature type="transmembrane region" description="Helical" evidence="9">
    <location>
        <begin position="744"/>
        <end position="761"/>
    </location>
</feature>
<dbReference type="Pfam" id="PF12156">
    <property type="entry name" value="ATPase-cat_bd"/>
    <property type="match status" value="1"/>
</dbReference>
<dbReference type="Pfam" id="PF00702">
    <property type="entry name" value="Hydrolase"/>
    <property type="match status" value="1"/>
</dbReference>
<dbReference type="Gene3D" id="3.40.50.1000">
    <property type="entry name" value="HAD superfamily/HAD-like"/>
    <property type="match status" value="1"/>
</dbReference>
<keyword evidence="2 9" id="KW-0812">Transmembrane</keyword>
<dbReference type="InterPro" id="IPR036412">
    <property type="entry name" value="HAD-like_sf"/>
</dbReference>
<dbReference type="PANTHER" id="PTHR43520">
    <property type="entry name" value="ATP7, ISOFORM B"/>
    <property type="match status" value="1"/>
</dbReference>
<feature type="transmembrane region" description="Helical" evidence="9">
    <location>
        <begin position="442"/>
        <end position="469"/>
    </location>
</feature>
<dbReference type="InterPro" id="IPR021993">
    <property type="entry name" value="ATPase-cat-bd"/>
</dbReference>
<dbReference type="SUPFAM" id="SSF81665">
    <property type="entry name" value="Calcium ATPase, transmembrane domain M"/>
    <property type="match status" value="1"/>
</dbReference>
<dbReference type="InterPro" id="IPR027256">
    <property type="entry name" value="P-typ_ATPase_IB"/>
</dbReference>
<proteinExistence type="predicted"/>
<sequence>MSKNTHCKHCQKILQPDNNDFCSKKCMQIFNTLQSQGLSSFYHKVGNVSISAPLEESTNLEQYDNLAFEEEFITKNQDGYFESNFFIEGITCSACVWLNESILFKQDGIIDVNVNMTNKTAKIIWDSKKIKTSHIIKTINSIGYQAYPYTPHIAHQQLMKEKSDYLSKLSVAIFASLNIMMIDVSKYNGIFTYIDSNVKSVFHIAEFILASLVLLYSGSIFYKKAYNGLKSSIVNMEFLVIFGAILGYTYSLWVLYSGNGETYFDSVVMIITFVLVGKYLELISKQHSTQALEQIQDIPMMINTLDNQGKIIQKLSRMIQKDDLICINAGEKIIIDGKITKGGGNFNTSAINGESKPSHKTVGQKIISGSVSIDANITYKATHNYSNSFLGKISYLLQNSFNNSNESQEQISKISSYFGITIIAISIATFIGWYIYNGVFSQSLIVAISVVVISCPCALALAIPIAIMISLDSLVRKNIICKDSSLLESIQKSHYCIFDKTNTLTNGEFGITNHKLDPSFDISILYAITKTSTHLISQAITAFIQKEFKKIKTYEAKDIQDIPSKGIKAKIQNKDIIVGNLEFLKENNIPTPSTTTHSSIFAVSYDGEFVGYFELQDTIKKEAVSVVEKIKKLNIKPIILSGDNDNATKKIAKILDIEYKANYSPEQKQQHIKTLQRENKKIIMIGDGVNDSLALLQSDVSISFYDAQNITIQSSNILLGNKNLNNINYLFFISKNSQILIKQNIALSIGYNALAIPLAIMGYITPLVAALSMSASSLIVIFNAIRIKYKNQNYKGQI</sequence>
<feature type="transmembrane region" description="Helical" evidence="9">
    <location>
        <begin position="262"/>
        <end position="280"/>
    </location>
</feature>
<keyword evidence="11" id="KW-0378">Hydrolase</keyword>
<dbReference type="AlphaFoldDB" id="A0A3B1E629"/>
<evidence type="ECO:0000256" key="7">
    <source>
        <dbReference type="ARBA" id="ARBA00022989"/>
    </source>
</evidence>
<name>A0A3B1E629_9ZZZZ</name>
<dbReference type="Gene3D" id="2.70.150.10">
    <property type="entry name" value="Calcium-transporting ATPase, cytoplasmic transduction domain A"/>
    <property type="match status" value="1"/>
</dbReference>
<dbReference type="Pfam" id="PF00122">
    <property type="entry name" value="E1-E2_ATPase"/>
    <property type="match status" value="1"/>
</dbReference>
<gene>
    <name evidence="11" type="ORF">MNB_ARC-1_801</name>
</gene>
<dbReference type="PANTHER" id="PTHR43520:SF8">
    <property type="entry name" value="P-TYPE CU(+) TRANSPORTER"/>
    <property type="match status" value="1"/>
</dbReference>
<dbReference type="NCBIfam" id="TIGR01511">
    <property type="entry name" value="ATPase-IB1_Cu"/>
    <property type="match status" value="1"/>
</dbReference>
<dbReference type="InterPro" id="IPR008250">
    <property type="entry name" value="ATPase_P-typ_transduc_dom_A_sf"/>
</dbReference>
<dbReference type="GO" id="GO:0016020">
    <property type="term" value="C:membrane"/>
    <property type="evidence" value="ECO:0007669"/>
    <property type="project" value="InterPro"/>
</dbReference>
<dbReference type="InterPro" id="IPR001757">
    <property type="entry name" value="P_typ_ATPase"/>
</dbReference>
<dbReference type="GO" id="GO:0005524">
    <property type="term" value="F:ATP binding"/>
    <property type="evidence" value="ECO:0007669"/>
    <property type="project" value="UniProtKB-KW"/>
</dbReference>
<evidence type="ECO:0000256" key="8">
    <source>
        <dbReference type="ARBA" id="ARBA00023136"/>
    </source>
</evidence>
<evidence type="ECO:0000313" key="11">
    <source>
        <dbReference type="EMBL" id="VAY88493.1"/>
    </source>
</evidence>
<feature type="transmembrane region" description="Helical" evidence="9">
    <location>
        <begin position="417"/>
        <end position="436"/>
    </location>
</feature>
<dbReference type="Gene3D" id="1.20.1110.10">
    <property type="entry name" value="Calcium-transporting ATPase, transmembrane domain"/>
    <property type="match status" value="1"/>
</dbReference>
<dbReference type="SUPFAM" id="SSF81653">
    <property type="entry name" value="Calcium ATPase, transduction domain A"/>
    <property type="match status" value="1"/>
</dbReference>
<evidence type="ECO:0000256" key="5">
    <source>
        <dbReference type="ARBA" id="ARBA00022840"/>
    </source>
</evidence>
<protein>
    <submittedName>
        <fullName evidence="11">Lead, cadmium, zinc and mercury transporting ATPase Copper-translocating P-type ATPase</fullName>
        <ecNumber evidence="11">3.6.3.3</ecNumber>
        <ecNumber evidence="11">3.6.3.4</ecNumber>
    </submittedName>
</protein>
<feature type="transmembrane region" description="Helical" evidence="9">
    <location>
        <begin position="202"/>
        <end position="222"/>
    </location>
</feature>
<dbReference type="Gene3D" id="3.40.1110.10">
    <property type="entry name" value="Calcium-transporting ATPase, cytoplasmic domain N"/>
    <property type="match status" value="1"/>
</dbReference>
<keyword evidence="8 9" id="KW-0472">Membrane</keyword>
<keyword evidence="6" id="KW-1278">Translocase</keyword>
<dbReference type="EC" id="3.6.3.3" evidence="11"/>
<dbReference type="PROSITE" id="PS50846">
    <property type="entry name" value="HMA_2"/>
    <property type="match status" value="1"/>
</dbReference>
<dbReference type="GO" id="GO:0055070">
    <property type="term" value="P:copper ion homeostasis"/>
    <property type="evidence" value="ECO:0007669"/>
    <property type="project" value="TreeGrafter"/>
</dbReference>
<feature type="transmembrane region" description="Helical" evidence="9">
    <location>
        <begin position="165"/>
        <end position="182"/>
    </location>
</feature>
<dbReference type="GO" id="GO:0005507">
    <property type="term" value="F:copper ion binding"/>
    <property type="evidence" value="ECO:0007669"/>
    <property type="project" value="TreeGrafter"/>
</dbReference>
<dbReference type="GO" id="GO:0043682">
    <property type="term" value="F:P-type divalent copper transporter activity"/>
    <property type="evidence" value="ECO:0007669"/>
    <property type="project" value="TreeGrafter"/>
</dbReference>
<dbReference type="GO" id="GO:0016887">
    <property type="term" value="F:ATP hydrolysis activity"/>
    <property type="evidence" value="ECO:0007669"/>
    <property type="project" value="InterPro"/>
</dbReference>
<keyword evidence="7 9" id="KW-1133">Transmembrane helix</keyword>
<dbReference type="Pfam" id="PF00403">
    <property type="entry name" value="HMA"/>
    <property type="match status" value="1"/>
</dbReference>
<feature type="transmembrane region" description="Helical" evidence="9">
    <location>
        <begin position="767"/>
        <end position="785"/>
    </location>
</feature>
<dbReference type="PRINTS" id="PR00119">
    <property type="entry name" value="CATATPASE"/>
</dbReference>
<feature type="transmembrane region" description="Helical" evidence="9">
    <location>
        <begin position="234"/>
        <end position="256"/>
    </location>
</feature>
<dbReference type="SUPFAM" id="SSF55008">
    <property type="entry name" value="HMA, heavy metal-associated domain"/>
    <property type="match status" value="1"/>
</dbReference>
<keyword evidence="3" id="KW-0479">Metal-binding</keyword>